<accession>F0Y2K8</accession>
<dbReference type="SUPFAM" id="SSF50985">
    <property type="entry name" value="RCC1/BLIP-II"/>
    <property type="match status" value="1"/>
</dbReference>
<dbReference type="KEGG" id="aaf:AURANDRAFT_21714"/>
<keyword evidence="3" id="KW-1185">Reference proteome</keyword>
<name>F0Y2K8_AURAN</name>
<evidence type="ECO:0000256" key="1">
    <source>
        <dbReference type="PROSITE-ProRule" id="PRU00235"/>
    </source>
</evidence>
<dbReference type="PANTHER" id="PTHR45982">
    <property type="entry name" value="REGULATOR OF CHROMOSOME CONDENSATION"/>
    <property type="match status" value="1"/>
</dbReference>
<dbReference type="RefSeq" id="XP_009034607.1">
    <property type="nucleotide sequence ID" value="XM_009036359.1"/>
</dbReference>
<dbReference type="GO" id="GO:0005085">
    <property type="term" value="F:guanyl-nucleotide exchange factor activity"/>
    <property type="evidence" value="ECO:0007669"/>
    <property type="project" value="TreeGrafter"/>
</dbReference>
<feature type="non-terminal residue" evidence="2">
    <location>
        <position position="256"/>
    </location>
</feature>
<dbReference type="PANTHER" id="PTHR45982:SF1">
    <property type="entry name" value="REGULATOR OF CHROMOSOME CONDENSATION"/>
    <property type="match status" value="1"/>
</dbReference>
<sequence>MRAAPTLVPALARRCVTSIAAGKAHVLALCATQGHARSALYAWGAGRDGRLGHDDYAHRFEPTAVAFFQVARLRVRLVAAGDAHSLAVADATEDARERPGVYTWGRGAHGRLGLRRTLNKRRPHLVTEWPPSFRGCRVVGAALGGAHSLVLAEEAVPPGLVNPWGVRRAIYSWGYGANGQLGTDAVVDSPVPRKVKMPKFEVVAQIACGKAHSLALTVHGDLYAWGKGWQGELGHGDARLRVAPKKVDSPHQFVKV</sequence>
<dbReference type="Gene3D" id="2.130.10.30">
    <property type="entry name" value="Regulator of chromosome condensation 1/beta-lactamase-inhibitor protein II"/>
    <property type="match status" value="2"/>
</dbReference>
<dbReference type="Proteomes" id="UP000002729">
    <property type="component" value="Unassembled WGS sequence"/>
</dbReference>
<proteinExistence type="predicted"/>
<dbReference type="InParanoid" id="F0Y2K8"/>
<dbReference type="PROSITE" id="PS50012">
    <property type="entry name" value="RCC1_3"/>
    <property type="match status" value="4"/>
</dbReference>
<feature type="repeat" description="RCC1" evidence="1">
    <location>
        <begin position="220"/>
        <end position="256"/>
    </location>
</feature>
<dbReference type="InterPro" id="IPR051553">
    <property type="entry name" value="Ran_GTPase-activating"/>
</dbReference>
<feature type="repeat" description="RCC1" evidence="1">
    <location>
        <begin position="38"/>
        <end position="91"/>
    </location>
</feature>
<dbReference type="Pfam" id="PF00415">
    <property type="entry name" value="RCC1"/>
    <property type="match status" value="4"/>
</dbReference>
<dbReference type="InterPro" id="IPR009091">
    <property type="entry name" value="RCC1/BLIP-II"/>
</dbReference>
<dbReference type="GO" id="GO:0005737">
    <property type="term" value="C:cytoplasm"/>
    <property type="evidence" value="ECO:0007669"/>
    <property type="project" value="TreeGrafter"/>
</dbReference>
<dbReference type="OrthoDB" id="8068875at2759"/>
<protein>
    <submittedName>
        <fullName evidence="2">Uncharacterized protein</fullName>
    </submittedName>
</protein>
<gene>
    <name evidence="2" type="ORF">AURANDRAFT_21714</name>
</gene>
<feature type="repeat" description="RCC1" evidence="1">
    <location>
        <begin position="99"/>
        <end position="154"/>
    </location>
</feature>
<dbReference type="eggNOG" id="KOG0941">
    <property type="taxonomic scope" value="Eukaryota"/>
</dbReference>
<evidence type="ECO:0000313" key="2">
    <source>
        <dbReference type="EMBL" id="EGB11052.1"/>
    </source>
</evidence>
<dbReference type="GeneID" id="20219476"/>
<organism evidence="3">
    <name type="scientific">Aureococcus anophagefferens</name>
    <name type="common">Harmful bloom alga</name>
    <dbReference type="NCBI Taxonomy" id="44056"/>
    <lineage>
        <taxon>Eukaryota</taxon>
        <taxon>Sar</taxon>
        <taxon>Stramenopiles</taxon>
        <taxon>Ochrophyta</taxon>
        <taxon>Pelagophyceae</taxon>
        <taxon>Pelagomonadales</taxon>
        <taxon>Pelagomonadaceae</taxon>
        <taxon>Aureococcus</taxon>
    </lineage>
</organism>
<dbReference type="PRINTS" id="PR00633">
    <property type="entry name" value="RCCNDNSATION"/>
</dbReference>
<dbReference type="AlphaFoldDB" id="F0Y2K8"/>
<feature type="repeat" description="RCC1" evidence="1">
    <location>
        <begin position="168"/>
        <end position="219"/>
    </location>
</feature>
<reference evidence="2 3" key="1">
    <citation type="journal article" date="2011" name="Proc. Natl. Acad. Sci. U.S.A.">
        <title>Niche of harmful alga Aureococcus anophagefferens revealed through ecogenomics.</title>
        <authorList>
            <person name="Gobler C.J."/>
            <person name="Berry D.L."/>
            <person name="Dyhrman S.T."/>
            <person name="Wilhelm S.W."/>
            <person name="Salamov A."/>
            <person name="Lobanov A.V."/>
            <person name="Zhang Y."/>
            <person name="Collier J.L."/>
            <person name="Wurch L.L."/>
            <person name="Kustka A.B."/>
            <person name="Dill B.D."/>
            <person name="Shah M."/>
            <person name="VerBerkmoes N.C."/>
            <person name="Kuo A."/>
            <person name="Terry A."/>
            <person name="Pangilinan J."/>
            <person name="Lindquist E.A."/>
            <person name="Lucas S."/>
            <person name="Paulsen I.T."/>
            <person name="Hattenrath-Lehmann T.K."/>
            <person name="Talmage S.C."/>
            <person name="Walker E.A."/>
            <person name="Koch F."/>
            <person name="Burson A.M."/>
            <person name="Marcoval M.A."/>
            <person name="Tang Y.Z."/>
            <person name="Lecleir G.R."/>
            <person name="Coyne K.J."/>
            <person name="Berg G.M."/>
            <person name="Bertrand E.M."/>
            <person name="Saito M.A."/>
            <person name="Gladyshev V.N."/>
            <person name="Grigoriev I.V."/>
        </authorList>
    </citation>
    <scope>NUCLEOTIDE SEQUENCE [LARGE SCALE GENOMIC DNA]</scope>
    <source>
        <strain evidence="3">CCMP 1984</strain>
    </source>
</reference>
<dbReference type="EMBL" id="GL833123">
    <property type="protein sequence ID" value="EGB11052.1"/>
    <property type="molecule type" value="Genomic_DNA"/>
</dbReference>
<dbReference type="OMA" id="LCATQGH"/>
<evidence type="ECO:0000313" key="3">
    <source>
        <dbReference type="Proteomes" id="UP000002729"/>
    </source>
</evidence>
<dbReference type="InterPro" id="IPR000408">
    <property type="entry name" value="Reg_chr_condens"/>
</dbReference>